<dbReference type="Proteomes" id="UP000590412">
    <property type="component" value="Unassembled WGS sequence"/>
</dbReference>
<comment type="caution">
    <text evidence="4">The sequence shown here is derived from an EMBL/GenBank/DDBJ whole genome shotgun (WGS) entry which is preliminary data.</text>
</comment>
<sequence>MSLQNTTNGQDQRAFSQQVFQKVKPFCVQLTQEALMSTINESKVVSLLTAIEDELKSACPDGRTRAELILLPNIADYIFFPISNLLKKSDLSDAIVQHILSIIGYLVEHCWKFNVNHSLFDQLFPLVLFLIGGDSNISSSSINAKSLRFKASSVYTLNEVVHSLNNSYFSEAERRLHFLSKSIILALEILNSTRASDQEAVGVLVDCCQLIQNSVSKLDSEKKSTILPGIVSGLTNFVSLNSNINYRLFIQILRLLSSIICSSFNDRDLHANLNLDGVANLSEIPTVWDEDEKTLDGSERSDISIQEHGHRTMSWLIATSKQLKITLVILFKSLLLSSRNKDRLRTRAELSEEVLNFITSVMGSCFISLYNEFIPLVLDICAISVFASSWEKEDSNTKIVQICSRIMEVIETDDDKCNAYYEVVRGKLSSLIDNKLSVVFFSTDEDKVTLNLDAIKLHFAMLGRLSWKQESDSTELKSLKKRCLSLLSEMTVDYVKLENSKRPNSSSSAPSLLVDVNTSNQLDNIELPGHINAKNIKTVSKSKPASRLSYVHQLQLLSSEWNHNSFTSEGGLTIGLGSKVLESNLVSFVSFLSKLKYGGGNGLELSDLEGLLEDSMNSSALEKGVALWLASNFARESLQKSYDFDLSEFVNVESSDVIINDTSGETEAPYLLLLKAEEILDVFADKSGDLANFDDELAYASAIEAVRCVVGSISPSSFRSDVLMDYLLCLFQFLTMTNKPQIQSQAQHTLKAIVDCYYDGSLTKLILDNSDYLVDAISMQMTVASNLTPSLPGILIILIKIAGMQLLESNQLFDIFSDIFVILDSYHGYNQLVEGFFVVFEVLVEQVKQAFIKNDRAIENHKINESPFKPWGMMCKEQLMHFLQDKSHIDPLAEFDAGKEYFKRTDDKPFGEMDELGGDSDDEEEGEQKDEENIEANEEPWISPIPKVIYDVLKRIFNYGFTLISQPSYTLKAQIIKTLRLIFPLLCTDYKLVLPTMASNWSVLVTLITASNSLSTVVDLRTTLSREQINITIESLKFVTEILNQDKNQKEYFFSSKFQETWSFISKHSELIKKSSKVKQKTGIVVAEKALVTLESFPLLKESLVEFLIVGAQNYEKTIPDLTRFEILKLCYGLQIPQNLNFSRDTQCILEVLKTKSIPCT</sequence>
<proteinExistence type="predicted"/>
<feature type="region of interest" description="Disordered" evidence="1">
    <location>
        <begin position="905"/>
        <end position="937"/>
    </location>
</feature>
<evidence type="ECO:0008006" key="6">
    <source>
        <dbReference type="Google" id="ProtNLM"/>
    </source>
</evidence>
<dbReference type="EMBL" id="JABWAB010000003">
    <property type="protein sequence ID" value="KAF6057053.1"/>
    <property type="molecule type" value="Genomic_DNA"/>
</dbReference>
<dbReference type="Pfam" id="PF21547">
    <property type="entry name" value="TTI1"/>
    <property type="match status" value="1"/>
</dbReference>
<gene>
    <name evidence="4" type="ORF">FOB60_001608</name>
</gene>
<protein>
    <recommendedName>
        <fullName evidence="6">TEL2-interacting protein 1</fullName>
    </recommendedName>
</protein>
<dbReference type="InterPro" id="IPR057567">
    <property type="entry name" value="TPR_TTI1_C"/>
</dbReference>
<dbReference type="InterPro" id="IPR057566">
    <property type="entry name" value="TPR_TTI1_N"/>
</dbReference>
<dbReference type="AlphaFoldDB" id="A0A8X7TCB1"/>
<feature type="compositionally biased region" description="Acidic residues" evidence="1">
    <location>
        <begin position="912"/>
        <end position="937"/>
    </location>
</feature>
<organism evidence="4 5">
    <name type="scientific">Candida parapsilosis</name>
    <name type="common">Yeast</name>
    <dbReference type="NCBI Taxonomy" id="5480"/>
    <lineage>
        <taxon>Eukaryota</taxon>
        <taxon>Fungi</taxon>
        <taxon>Dikarya</taxon>
        <taxon>Ascomycota</taxon>
        <taxon>Saccharomycotina</taxon>
        <taxon>Pichiomycetes</taxon>
        <taxon>Debaryomycetaceae</taxon>
        <taxon>Candida/Lodderomyces clade</taxon>
        <taxon>Candida</taxon>
    </lineage>
</organism>
<dbReference type="OrthoDB" id="6781668at2759"/>
<dbReference type="SUPFAM" id="SSF48371">
    <property type="entry name" value="ARM repeat"/>
    <property type="match status" value="1"/>
</dbReference>
<dbReference type="PANTHER" id="PTHR18460:SF3">
    <property type="entry name" value="TELO2-INTERACTING PROTEIN 1 HOMOLOG"/>
    <property type="match status" value="1"/>
</dbReference>
<dbReference type="GO" id="GO:0005737">
    <property type="term" value="C:cytoplasm"/>
    <property type="evidence" value="ECO:0007669"/>
    <property type="project" value="TreeGrafter"/>
</dbReference>
<reference evidence="4" key="1">
    <citation type="submission" date="2020-03" db="EMBL/GenBank/DDBJ databases">
        <title>FDA dAtabase for Regulatory Grade micrObial Sequences (FDA-ARGOS): Supporting development and validation of Infectious Disease Dx tests.</title>
        <authorList>
            <person name="Campos J."/>
            <person name="Goldberg B."/>
            <person name="Tallon L."/>
            <person name="Sadzewicz L."/>
            <person name="Vavikolanu K."/>
            <person name="Mehta A."/>
            <person name="Aluvathingal J."/>
            <person name="Nadendla S."/>
            <person name="Nandy P."/>
            <person name="Geyer C."/>
            <person name="Yan Y."/>
            <person name="Sichtig H."/>
        </authorList>
    </citation>
    <scope>NUCLEOTIDE SEQUENCE [LARGE SCALE GENOMIC DNA]</scope>
    <source>
        <strain evidence="4">FDAARGOS_652</strain>
    </source>
</reference>
<evidence type="ECO:0000259" key="3">
    <source>
        <dbReference type="Pfam" id="PF24181"/>
    </source>
</evidence>
<evidence type="ECO:0000313" key="4">
    <source>
        <dbReference type="EMBL" id="KAF6057053.1"/>
    </source>
</evidence>
<evidence type="ECO:0000256" key="1">
    <source>
        <dbReference type="SAM" id="MobiDB-lite"/>
    </source>
</evidence>
<dbReference type="InterPro" id="IPR052587">
    <property type="entry name" value="TELO2-interacting_protein_1"/>
</dbReference>
<name>A0A8X7TCB1_CANPA</name>
<evidence type="ECO:0000259" key="2">
    <source>
        <dbReference type="Pfam" id="PF24173"/>
    </source>
</evidence>
<dbReference type="Pfam" id="PF24173">
    <property type="entry name" value="TPR_TTI1_N"/>
    <property type="match status" value="1"/>
</dbReference>
<feature type="domain" description="TTI1 N-terminal TPR" evidence="2">
    <location>
        <begin position="20"/>
        <end position="380"/>
    </location>
</feature>
<dbReference type="PANTHER" id="PTHR18460">
    <property type="entry name" value="TEL2 INTERACTING PROTEIN 1 TTI1 FAMILY MEMBER"/>
    <property type="match status" value="1"/>
</dbReference>
<dbReference type="InterPro" id="IPR049362">
    <property type="entry name" value="TTI1_rpt"/>
</dbReference>
<evidence type="ECO:0000313" key="5">
    <source>
        <dbReference type="Proteomes" id="UP000590412"/>
    </source>
</evidence>
<dbReference type="Pfam" id="PF24181">
    <property type="entry name" value="TPR_TTI1_C"/>
    <property type="match status" value="1"/>
</dbReference>
<accession>A0A8X7TCB1</accession>
<dbReference type="InterPro" id="IPR016024">
    <property type="entry name" value="ARM-type_fold"/>
</dbReference>
<feature type="domain" description="TTI1 C-terminal TPR" evidence="3">
    <location>
        <begin position="839"/>
        <end position="1014"/>
    </location>
</feature>